<comment type="catalytic activity">
    <reaction evidence="10">
        <text>glycerol + ATP = sn-glycerol 3-phosphate + ADP + H(+)</text>
        <dbReference type="Rhea" id="RHEA:21644"/>
        <dbReference type="ChEBI" id="CHEBI:15378"/>
        <dbReference type="ChEBI" id="CHEBI:17754"/>
        <dbReference type="ChEBI" id="CHEBI:30616"/>
        <dbReference type="ChEBI" id="CHEBI:57597"/>
        <dbReference type="ChEBI" id="CHEBI:456216"/>
        <dbReference type="EC" id="2.7.1.30"/>
    </reaction>
</comment>
<dbReference type="InterPro" id="IPR018484">
    <property type="entry name" value="FGGY_N"/>
</dbReference>
<evidence type="ECO:0000256" key="10">
    <source>
        <dbReference type="ARBA" id="ARBA00052101"/>
    </source>
</evidence>
<evidence type="ECO:0000256" key="5">
    <source>
        <dbReference type="ARBA" id="ARBA00022741"/>
    </source>
</evidence>
<dbReference type="InterPro" id="IPR018485">
    <property type="entry name" value="FGGY_C"/>
</dbReference>
<dbReference type="Gene3D" id="3.30.420.40">
    <property type="match status" value="2"/>
</dbReference>
<evidence type="ECO:0000256" key="8">
    <source>
        <dbReference type="ARBA" id="ARBA00022840"/>
    </source>
</evidence>
<evidence type="ECO:0000256" key="9">
    <source>
        <dbReference type="ARBA" id="ARBA00043149"/>
    </source>
</evidence>
<evidence type="ECO:0000259" key="11">
    <source>
        <dbReference type="Pfam" id="PF00370"/>
    </source>
</evidence>
<keyword evidence="7" id="KW-0319">Glycerol metabolism</keyword>
<dbReference type="Pfam" id="PF02782">
    <property type="entry name" value="FGGY_C"/>
    <property type="match status" value="1"/>
</dbReference>
<evidence type="ECO:0000256" key="6">
    <source>
        <dbReference type="ARBA" id="ARBA00022777"/>
    </source>
</evidence>
<evidence type="ECO:0000259" key="12">
    <source>
        <dbReference type="Pfam" id="PF02782"/>
    </source>
</evidence>
<dbReference type="EC" id="2.7.1.30" evidence="3"/>
<name>A0A6J6NEF7_9ZZZZ</name>
<evidence type="ECO:0000256" key="4">
    <source>
        <dbReference type="ARBA" id="ARBA00022679"/>
    </source>
</evidence>
<dbReference type="InterPro" id="IPR043129">
    <property type="entry name" value="ATPase_NBD"/>
</dbReference>
<dbReference type="Pfam" id="PF00370">
    <property type="entry name" value="FGGY_N"/>
    <property type="match status" value="1"/>
</dbReference>
<feature type="domain" description="Carbohydrate kinase FGGY N-terminal" evidence="11">
    <location>
        <begin position="9"/>
        <end position="252"/>
    </location>
</feature>
<dbReference type="InterPro" id="IPR000577">
    <property type="entry name" value="Carb_kinase_FGGY"/>
</dbReference>
<accession>A0A6J6NEF7</accession>
<evidence type="ECO:0000256" key="2">
    <source>
        <dbReference type="ARBA" id="ARBA00009156"/>
    </source>
</evidence>
<feature type="domain" description="Carbohydrate kinase FGGY C-terminal" evidence="12">
    <location>
        <begin position="261"/>
        <end position="449"/>
    </location>
</feature>
<dbReference type="InterPro" id="IPR018483">
    <property type="entry name" value="Carb_kinase_FGGY_CS"/>
</dbReference>
<dbReference type="PROSITE" id="PS00445">
    <property type="entry name" value="FGGY_KINASES_2"/>
    <property type="match status" value="1"/>
</dbReference>
<dbReference type="CDD" id="cd07786">
    <property type="entry name" value="FGGY_EcGK_like"/>
    <property type="match status" value="1"/>
</dbReference>
<keyword evidence="8" id="KW-0067">ATP-binding</keyword>
<comment type="similarity">
    <text evidence="2">Belongs to the FGGY kinase family.</text>
</comment>
<dbReference type="PIRSF" id="PIRSF000538">
    <property type="entry name" value="GlpK"/>
    <property type="match status" value="1"/>
</dbReference>
<dbReference type="PROSITE" id="PS00933">
    <property type="entry name" value="FGGY_KINASES_1"/>
    <property type="match status" value="1"/>
</dbReference>
<dbReference type="FunFam" id="3.30.420.40:FF:000007">
    <property type="entry name" value="Glycerol kinase"/>
    <property type="match status" value="1"/>
</dbReference>
<evidence type="ECO:0000256" key="7">
    <source>
        <dbReference type="ARBA" id="ARBA00022798"/>
    </source>
</evidence>
<dbReference type="NCBIfam" id="NF000756">
    <property type="entry name" value="PRK00047.1"/>
    <property type="match status" value="1"/>
</dbReference>
<dbReference type="GO" id="GO:0004370">
    <property type="term" value="F:glycerol kinase activity"/>
    <property type="evidence" value="ECO:0007669"/>
    <property type="project" value="UniProtKB-EC"/>
</dbReference>
<protein>
    <recommendedName>
        <fullName evidence="3">glycerol kinase</fullName>
        <ecNumber evidence="3">2.7.1.30</ecNumber>
    </recommendedName>
    <alternativeName>
        <fullName evidence="9">ATP:glycerol 3-phosphotransferase</fullName>
    </alternativeName>
</protein>
<keyword evidence="6" id="KW-0418">Kinase</keyword>
<sequence>MHKVNNQGILAIDAGTTGVTALVVSAAGQIVAQGYSEFPQYFPADGQVEHDLGEIWSATLTACREALAKTDLTVGAIGVTNQRETICFWDRETLGAARRAIVWQDRRTAEMCEQLRRAGHEPKVTALTGLRLDPYFSATKLAWVRENDQQTWAQVISGRVAIGTIDSYLIARITRGLQHVTDATNASRTMLYNLNTGTWDPWLCDLFGVPIDALPEIVSSYGVIGNSDAASFLGLTAPIAGIAGDQQAALVGQAGFTPGAAKCTYGTGSFLLVHTGAKPAASTRGLLTTVALQHLDGRRDFALEGSVFVTGAAVQWLRDGLGIIDSAAEVEVLARSVPDAGGVVFVPALTGLGAPDWDPSARGLIIGITRATTKAHIARATLDAIAYEVVELVELMRAEGGVDLRVLAVDGGAAANDLLCQIQANTLGIPVDRSAQLQTTGLGAAFLAGLGTGVWDSTDELINTRRSSGIFEPGEVSPEGHARWRDAVQRSTNWASN</sequence>
<gene>
    <name evidence="13" type="ORF">UFOPK2310_01374</name>
</gene>
<dbReference type="GO" id="GO:0005524">
    <property type="term" value="F:ATP binding"/>
    <property type="evidence" value="ECO:0007669"/>
    <property type="project" value="UniProtKB-KW"/>
</dbReference>
<evidence type="ECO:0000256" key="3">
    <source>
        <dbReference type="ARBA" id="ARBA00012099"/>
    </source>
</evidence>
<evidence type="ECO:0000256" key="1">
    <source>
        <dbReference type="ARBA" id="ARBA00005190"/>
    </source>
</evidence>
<organism evidence="13">
    <name type="scientific">freshwater metagenome</name>
    <dbReference type="NCBI Taxonomy" id="449393"/>
    <lineage>
        <taxon>unclassified sequences</taxon>
        <taxon>metagenomes</taxon>
        <taxon>ecological metagenomes</taxon>
    </lineage>
</organism>
<dbReference type="EMBL" id="CAEZWW010000201">
    <property type="protein sequence ID" value="CAB4683364.1"/>
    <property type="molecule type" value="Genomic_DNA"/>
</dbReference>
<comment type="pathway">
    <text evidence="1">Polyol metabolism; glycerol degradation via glycerol kinase pathway; sn-glycerol 3-phosphate from glycerol: step 1/1.</text>
</comment>
<dbReference type="AlphaFoldDB" id="A0A6J6NEF7"/>
<dbReference type="SUPFAM" id="SSF53067">
    <property type="entry name" value="Actin-like ATPase domain"/>
    <property type="match status" value="2"/>
</dbReference>
<dbReference type="PANTHER" id="PTHR10196:SF69">
    <property type="entry name" value="GLYCEROL KINASE"/>
    <property type="match status" value="1"/>
</dbReference>
<dbReference type="PANTHER" id="PTHR10196">
    <property type="entry name" value="SUGAR KINASE"/>
    <property type="match status" value="1"/>
</dbReference>
<keyword evidence="5" id="KW-0547">Nucleotide-binding</keyword>
<proteinExistence type="inferred from homology"/>
<keyword evidence="4" id="KW-0808">Transferase</keyword>
<dbReference type="GO" id="GO:0019563">
    <property type="term" value="P:glycerol catabolic process"/>
    <property type="evidence" value="ECO:0007669"/>
    <property type="project" value="TreeGrafter"/>
</dbReference>
<evidence type="ECO:0000313" key="13">
    <source>
        <dbReference type="EMBL" id="CAB4683364.1"/>
    </source>
</evidence>
<dbReference type="GO" id="GO:0005829">
    <property type="term" value="C:cytosol"/>
    <property type="evidence" value="ECO:0007669"/>
    <property type="project" value="TreeGrafter"/>
</dbReference>
<reference evidence="13" key="1">
    <citation type="submission" date="2020-05" db="EMBL/GenBank/DDBJ databases">
        <authorList>
            <person name="Chiriac C."/>
            <person name="Salcher M."/>
            <person name="Ghai R."/>
            <person name="Kavagutti S V."/>
        </authorList>
    </citation>
    <scope>NUCLEOTIDE SEQUENCE</scope>
</reference>